<comment type="caution">
    <text evidence="1">The sequence shown here is derived from an EMBL/GenBank/DDBJ whole genome shotgun (WGS) entry which is preliminary data.</text>
</comment>
<keyword evidence="2" id="KW-1185">Reference proteome</keyword>
<evidence type="ECO:0000313" key="2">
    <source>
        <dbReference type="Proteomes" id="UP001233172"/>
    </source>
</evidence>
<proteinExistence type="predicted"/>
<dbReference type="AlphaFoldDB" id="A0AAD8BDX2"/>
<organism evidence="1 2">
    <name type="scientific">Biomphalaria pfeifferi</name>
    <name type="common">Bloodfluke planorb</name>
    <name type="synonym">Freshwater snail</name>
    <dbReference type="NCBI Taxonomy" id="112525"/>
    <lineage>
        <taxon>Eukaryota</taxon>
        <taxon>Metazoa</taxon>
        <taxon>Spiralia</taxon>
        <taxon>Lophotrochozoa</taxon>
        <taxon>Mollusca</taxon>
        <taxon>Gastropoda</taxon>
        <taxon>Heterobranchia</taxon>
        <taxon>Euthyneura</taxon>
        <taxon>Panpulmonata</taxon>
        <taxon>Hygrophila</taxon>
        <taxon>Lymnaeoidea</taxon>
        <taxon>Planorbidae</taxon>
        <taxon>Biomphalaria</taxon>
    </lineage>
</organism>
<accession>A0AAD8BDX2</accession>
<name>A0AAD8BDX2_BIOPF</name>
<dbReference type="EMBL" id="JASAOG010000092">
    <property type="protein sequence ID" value="KAK0052751.1"/>
    <property type="molecule type" value="Genomic_DNA"/>
</dbReference>
<reference evidence="1" key="1">
    <citation type="journal article" date="2023" name="PLoS Negl. Trop. Dis.">
        <title>A genome sequence for Biomphalaria pfeifferi, the major vector snail for the human-infecting parasite Schistosoma mansoni.</title>
        <authorList>
            <person name="Bu L."/>
            <person name="Lu L."/>
            <person name="Laidemitt M.R."/>
            <person name="Zhang S.M."/>
            <person name="Mutuku M."/>
            <person name="Mkoji G."/>
            <person name="Steinauer M."/>
            <person name="Loker E.S."/>
        </authorList>
    </citation>
    <scope>NUCLEOTIDE SEQUENCE</scope>
    <source>
        <strain evidence="1">KasaAsao</strain>
    </source>
</reference>
<protein>
    <submittedName>
        <fullName evidence="1">Uncharacterized protein</fullName>
    </submittedName>
</protein>
<sequence length="68" mass="7780">MQLAPGGYTCPTCDLSCVTMYLCICQDWIVWSHKKLQKEKFVSREAYYFESNHKSENAGIEANSKIAL</sequence>
<evidence type="ECO:0000313" key="1">
    <source>
        <dbReference type="EMBL" id="KAK0052751.1"/>
    </source>
</evidence>
<gene>
    <name evidence="1" type="ORF">Bpfe_017867</name>
</gene>
<dbReference type="Proteomes" id="UP001233172">
    <property type="component" value="Unassembled WGS sequence"/>
</dbReference>
<reference evidence="1" key="2">
    <citation type="submission" date="2023-04" db="EMBL/GenBank/DDBJ databases">
        <authorList>
            <person name="Bu L."/>
            <person name="Lu L."/>
            <person name="Laidemitt M.R."/>
            <person name="Zhang S.M."/>
            <person name="Mutuku M."/>
            <person name="Mkoji G."/>
            <person name="Steinauer M."/>
            <person name="Loker E.S."/>
        </authorList>
    </citation>
    <scope>NUCLEOTIDE SEQUENCE</scope>
    <source>
        <strain evidence="1">KasaAsao</strain>
        <tissue evidence="1">Whole Snail</tissue>
    </source>
</reference>